<evidence type="ECO:0000256" key="2">
    <source>
        <dbReference type="ARBA" id="ARBA00022630"/>
    </source>
</evidence>
<dbReference type="FunFam" id="3.30.43.10:FF:000001">
    <property type="entry name" value="Xanthine dehydrogenase/oxidase"/>
    <property type="match status" value="1"/>
</dbReference>
<keyword evidence="3" id="KW-0274">FAD</keyword>
<dbReference type="Pfam" id="PF00941">
    <property type="entry name" value="FAD_binding_5"/>
    <property type="match status" value="1"/>
</dbReference>
<dbReference type="PANTHER" id="PTHR45444">
    <property type="entry name" value="XANTHINE DEHYDROGENASE"/>
    <property type="match status" value="1"/>
</dbReference>
<dbReference type="PANTHER" id="PTHR45444:SF3">
    <property type="entry name" value="XANTHINE DEHYDROGENASE"/>
    <property type="match status" value="1"/>
</dbReference>
<protein>
    <submittedName>
        <fullName evidence="5">Aldehyde oxidase</fullName>
    </submittedName>
</protein>
<name>G3HUL3_CRIGR</name>
<dbReference type="FunFam" id="1.10.150.120:FF:000001">
    <property type="entry name" value="Aldehyde oxidase 1"/>
    <property type="match status" value="1"/>
</dbReference>
<dbReference type="SUPFAM" id="SSF56176">
    <property type="entry name" value="FAD-binding/transporter-associated domain-like"/>
    <property type="match status" value="1"/>
</dbReference>
<dbReference type="InterPro" id="IPR036884">
    <property type="entry name" value="2Fe-2S-bd_dom_sf"/>
</dbReference>
<dbReference type="InParanoid" id="G3HUL3"/>
<dbReference type="GO" id="GO:0005506">
    <property type="term" value="F:iron ion binding"/>
    <property type="evidence" value="ECO:0007669"/>
    <property type="project" value="InterPro"/>
</dbReference>
<dbReference type="STRING" id="10029.G3HUL3"/>
<evidence type="ECO:0000313" key="6">
    <source>
        <dbReference type="Proteomes" id="UP000001075"/>
    </source>
</evidence>
<dbReference type="Proteomes" id="UP000001075">
    <property type="component" value="Unassembled WGS sequence"/>
</dbReference>
<dbReference type="Gene3D" id="3.30.43.10">
    <property type="entry name" value="Uridine Diphospho-n-acetylenolpyruvylglucosamine Reductase, domain 2"/>
    <property type="match status" value="1"/>
</dbReference>
<evidence type="ECO:0000259" key="4">
    <source>
        <dbReference type="PROSITE" id="PS51387"/>
    </source>
</evidence>
<evidence type="ECO:0000256" key="1">
    <source>
        <dbReference type="ARBA" id="ARBA00001974"/>
    </source>
</evidence>
<sequence>RHHPVNACLTPICSLYGTAVTTVEGIGSTTTRLHPVQERIAKCHGTQCGFCTPGMVMSMYTLLRNHPEPTLDQLTDALGGNLCRCTGYRPIIDACKTFCKASGCCQSRENGVCCLNQGINGLAELPEGDETSPELYSEEEFLPLDPTQELIFPPELMIMAEKQQLKTRVFRGDRMTWISPVTLKELVEVKFKHPQAPIVMGNTSVGPAVKFKGVFHPIIISPDRIEELCVISQDRDGLTLGAGLSLDQVKDILVAVVQKLPEEKTQTYRALLKHLRTLAGSQIRNMAVYGERQIPLSEQFLRKCPDADLKPQEVLVSVTIPCSRKWEFVSAFRQAQRHQNALAIVNSGMRVLFREGGDIIKELSILYGGVGATTIGAKNSCQKLIGR</sequence>
<feature type="non-terminal residue" evidence="5">
    <location>
        <position position="1"/>
    </location>
</feature>
<keyword evidence="2" id="KW-0285">Flavoprotein</keyword>
<dbReference type="InterPro" id="IPR016208">
    <property type="entry name" value="Ald_Oxase/xanthine_DH-like"/>
</dbReference>
<dbReference type="Gene3D" id="1.10.150.120">
    <property type="entry name" value="[2Fe-2S]-binding domain"/>
    <property type="match status" value="1"/>
</dbReference>
<dbReference type="PaxDb" id="10029-XP_007645777.1"/>
<dbReference type="InterPro" id="IPR002888">
    <property type="entry name" value="2Fe-2S-bd"/>
</dbReference>
<comment type="cofactor">
    <cofactor evidence="1">
        <name>FAD</name>
        <dbReference type="ChEBI" id="CHEBI:57692"/>
    </cofactor>
</comment>
<dbReference type="InterPro" id="IPR002346">
    <property type="entry name" value="Mopterin_DH_FAD-bd"/>
</dbReference>
<dbReference type="InterPro" id="IPR012675">
    <property type="entry name" value="Beta-grasp_dom_sf"/>
</dbReference>
<dbReference type="InterPro" id="IPR036683">
    <property type="entry name" value="CO_DH_flav_C_dom_sf"/>
</dbReference>
<evidence type="ECO:0000256" key="3">
    <source>
        <dbReference type="ARBA" id="ARBA00022827"/>
    </source>
</evidence>
<gene>
    <name evidence="5" type="ORF">I79_014625</name>
</gene>
<dbReference type="SUPFAM" id="SSF55447">
    <property type="entry name" value="CO dehydrogenase flavoprotein C-terminal domain-like"/>
    <property type="match status" value="1"/>
</dbReference>
<dbReference type="AlphaFoldDB" id="G3HUL3"/>
<dbReference type="Pfam" id="PF03450">
    <property type="entry name" value="CO_deh_flav_C"/>
    <property type="match status" value="1"/>
</dbReference>
<proteinExistence type="predicted"/>
<dbReference type="Gene3D" id="3.30.465.10">
    <property type="match status" value="1"/>
</dbReference>
<dbReference type="Pfam" id="PF01799">
    <property type="entry name" value="Fer2_2"/>
    <property type="match status" value="1"/>
</dbReference>
<dbReference type="InterPro" id="IPR016167">
    <property type="entry name" value="FAD-bd_PCMH_sub1"/>
</dbReference>
<dbReference type="InterPro" id="IPR005107">
    <property type="entry name" value="CO_DH_flav_C"/>
</dbReference>
<dbReference type="Gene3D" id="3.30.390.50">
    <property type="entry name" value="CO dehydrogenase flavoprotein, C-terminal domain"/>
    <property type="match status" value="1"/>
</dbReference>
<dbReference type="GO" id="GO:0071949">
    <property type="term" value="F:FAD binding"/>
    <property type="evidence" value="ECO:0007669"/>
    <property type="project" value="InterPro"/>
</dbReference>
<accession>G3HUL3</accession>
<dbReference type="InterPro" id="IPR016169">
    <property type="entry name" value="FAD-bd_PCMH_sub2"/>
</dbReference>
<evidence type="ECO:0000313" key="5">
    <source>
        <dbReference type="EMBL" id="EGV99451.1"/>
    </source>
</evidence>
<feature type="domain" description="FAD-binding PCMH-type" evidence="4">
    <location>
        <begin position="170"/>
        <end position="355"/>
    </location>
</feature>
<dbReference type="PROSITE" id="PS51387">
    <property type="entry name" value="FAD_PCMH"/>
    <property type="match status" value="1"/>
</dbReference>
<dbReference type="InterPro" id="IPR016166">
    <property type="entry name" value="FAD-bd_PCMH"/>
</dbReference>
<dbReference type="SUPFAM" id="SSF47741">
    <property type="entry name" value="CO dehydrogenase ISP C-domain like"/>
    <property type="match status" value="1"/>
</dbReference>
<dbReference type="Gene3D" id="3.10.20.30">
    <property type="match status" value="1"/>
</dbReference>
<dbReference type="InterPro" id="IPR036318">
    <property type="entry name" value="FAD-bd_PCMH-like_sf"/>
</dbReference>
<organism evidence="5 6">
    <name type="scientific">Cricetulus griseus</name>
    <name type="common">Chinese hamster</name>
    <name type="synonym">Cricetulus barabensis griseus</name>
    <dbReference type="NCBI Taxonomy" id="10029"/>
    <lineage>
        <taxon>Eukaryota</taxon>
        <taxon>Metazoa</taxon>
        <taxon>Chordata</taxon>
        <taxon>Craniata</taxon>
        <taxon>Vertebrata</taxon>
        <taxon>Euteleostomi</taxon>
        <taxon>Mammalia</taxon>
        <taxon>Eutheria</taxon>
        <taxon>Euarchontoglires</taxon>
        <taxon>Glires</taxon>
        <taxon>Rodentia</taxon>
        <taxon>Myomorpha</taxon>
        <taxon>Muroidea</taxon>
        <taxon>Cricetidae</taxon>
        <taxon>Cricetinae</taxon>
        <taxon>Cricetulus</taxon>
    </lineage>
</organism>
<dbReference type="EMBL" id="JH000741">
    <property type="protein sequence ID" value="EGV99451.1"/>
    <property type="molecule type" value="Genomic_DNA"/>
</dbReference>
<reference evidence="6" key="1">
    <citation type="journal article" date="2011" name="Nat. Biotechnol.">
        <title>The genomic sequence of the Chinese hamster ovary (CHO)-K1 cell line.</title>
        <authorList>
            <person name="Xu X."/>
            <person name="Nagarajan H."/>
            <person name="Lewis N.E."/>
            <person name="Pan S."/>
            <person name="Cai Z."/>
            <person name="Liu X."/>
            <person name="Chen W."/>
            <person name="Xie M."/>
            <person name="Wang W."/>
            <person name="Hammond S."/>
            <person name="Andersen M.R."/>
            <person name="Neff N."/>
            <person name="Passarelli B."/>
            <person name="Koh W."/>
            <person name="Fan H.C."/>
            <person name="Wang J."/>
            <person name="Gui Y."/>
            <person name="Lee K.H."/>
            <person name="Betenbaugh M.J."/>
            <person name="Quake S.R."/>
            <person name="Famili I."/>
            <person name="Palsson B.O."/>
            <person name="Wang J."/>
        </authorList>
    </citation>
    <scope>NUCLEOTIDE SEQUENCE [LARGE SCALE GENOMIC DNA]</scope>
    <source>
        <strain evidence="6">CHO K1 cell line</strain>
    </source>
</reference>
<dbReference type="GO" id="GO:0016491">
    <property type="term" value="F:oxidoreductase activity"/>
    <property type="evidence" value="ECO:0007669"/>
    <property type="project" value="InterPro"/>
</dbReference>